<evidence type="ECO:0000256" key="10">
    <source>
        <dbReference type="ARBA" id="ARBA00022741"/>
    </source>
</evidence>
<feature type="domain" description="Leucine-rich repeat-containing N-terminal plant-type" evidence="21">
    <location>
        <begin position="32"/>
        <end position="69"/>
    </location>
</feature>
<dbReference type="InterPro" id="IPR013210">
    <property type="entry name" value="LRR_N_plant-typ"/>
</dbReference>
<feature type="transmembrane region" description="Helical" evidence="19">
    <location>
        <begin position="793"/>
        <end position="815"/>
    </location>
</feature>
<dbReference type="PROSITE" id="PS00107">
    <property type="entry name" value="PROTEIN_KINASE_ATP"/>
    <property type="match status" value="1"/>
</dbReference>
<evidence type="ECO:0000256" key="18">
    <source>
        <dbReference type="PROSITE-ProRule" id="PRU10141"/>
    </source>
</evidence>
<dbReference type="FunFam" id="3.80.10.10:FF:000679">
    <property type="entry name" value="LRR receptor-like serine/threonine-protein kinase RPK2"/>
    <property type="match status" value="1"/>
</dbReference>
<evidence type="ECO:0000256" key="20">
    <source>
        <dbReference type="SAM" id="SignalP"/>
    </source>
</evidence>
<evidence type="ECO:0000256" key="15">
    <source>
        <dbReference type="ARBA" id="ARBA00023180"/>
    </source>
</evidence>
<dbReference type="Gene3D" id="3.80.10.10">
    <property type="entry name" value="Ribonuclease Inhibitor"/>
    <property type="match status" value="3"/>
</dbReference>
<protein>
    <recommendedName>
        <fullName evidence="2">non-specific serine/threonine protein kinase</fullName>
        <ecNumber evidence="2">2.7.11.1</ecNumber>
    </recommendedName>
</protein>
<comment type="catalytic activity">
    <reaction evidence="16">
        <text>L-threonyl-[protein] + ATP = O-phospho-L-threonyl-[protein] + ADP + H(+)</text>
        <dbReference type="Rhea" id="RHEA:46608"/>
        <dbReference type="Rhea" id="RHEA-COMP:11060"/>
        <dbReference type="Rhea" id="RHEA-COMP:11605"/>
        <dbReference type="ChEBI" id="CHEBI:15378"/>
        <dbReference type="ChEBI" id="CHEBI:30013"/>
        <dbReference type="ChEBI" id="CHEBI:30616"/>
        <dbReference type="ChEBI" id="CHEBI:61977"/>
        <dbReference type="ChEBI" id="CHEBI:456216"/>
        <dbReference type="EC" id="2.7.11.1"/>
    </reaction>
</comment>
<evidence type="ECO:0000256" key="2">
    <source>
        <dbReference type="ARBA" id="ARBA00012513"/>
    </source>
</evidence>
<evidence type="ECO:0000256" key="8">
    <source>
        <dbReference type="ARBA" id="ARBA00022729"/>
    </source>
</evidence>
<evidence type="ECO:0000256" key="4">
    <source>
        <dbReference type="ARBA" id="ARBA00022527"/>
    </source>
</evidence>
<keyword evidence="10 18" id="KW-0547">Nucleotide-binding</keyword>
<keyword evidence="13 19" id="KW-1133">Transmembrane helix</keyword>
<dbReference type="Pfam" id="PF08263">
    <property type="entry name" value="LRRNT_2"/>
    <property type="match status" value="1"/>
</dbReference>
<keyword evidence="14 19" id="KW-0472">Membrane</keyword>
<dbReference type="InterPro" id="IPR011009">
    <property type="entry name" value="Kinase-like_dom_sf"/>
</dbReference>
<keyword evidence="15" id="KW-0325">Glycoprotein</keyword>
<dbReference type="InterPro" id="IPR003591">
    <property type="entry name" value="Leu-rich_rpt_typical-subtyp"/>
</dbReference>
<evidence type="ECO:0000256" key="5">
    <source>
        <dbReference type="ARBA" id="ARBA00022614"/>
    </source>
</evidence>
<organism evidence="22 23">
    <name type="scientific">Coptis chinensis</name>
    <dbReference type="NCBI Taxonomy" id="261450"/>
    <lineage>
        <taxon>Eukaryota</taxon>
        <taxon>Viridiplantae</taxon>
        <taxon>Streptophyta</taxon>
        <taxon>Embryophyta</taxon>
        <taxon>Tracheophyta</taxon>
        <taxon>Spermatophyta</taxon>
        <taxon>Magnoliopsida</taxon>
        <taxon>Ranunculales</taxon>
        <taxon>Ranunculaceae</taxon>
        <taxon>Coptidoideae</taxon>
        <taxon>Coptis</taxon>
    </lineage>
</organism>
<keyword evidence="9" id="KW-0677">Repeat</keyword>
<dbReference type="InterPro" id="IPR017441">
    <property type="entry name" value="Protein_kinase_ATP_BS"/>
</dbReference>
<dbReference type="FunFam" id="3.80.10.10:FF:000369">
    <property type="entry name" value="LRR receptor-like serine/threonine-protein kinase RPK2"/>
    <property type="match status" value="1"/>
</dbReference>
<keyword evidence="5" id="KW-0433">Leucine-rich repeat</keyword>
<keyword evidence="8 20" id="KW-0732">Signal</keyword>
<evidence type="ECO:0000256" key="19">
    <source>
        <dbReference type="SAM" id="Phobius"/>
    </source>
</evidence>
<keyword evidence="4" id="KW-0723">Serine/threonine-protein kinase</keyword>
<dbReference type="PANTHER" id="PTHR48056:SF63">
    <property type="entry name" value="PROTEIN KINASE DOMAIN-CONTAINING PROTEIN"/>
    <property type="match status" value="1"/>
</dbReference>
<dbReference type="GO" id="GO:0005524">
    <property type="term" value="F:ATP binding"/>
    <property type="evidence" value="ECO:0007669"/>
    <property type="project" value="UniProtKB-UniRule"/>
</dbReference>
<dbReference type="PANTHER" id="PTHR48056">
    <property type="entry name" value="LRR RECEPTOR-LIKE SERINE/THREONINE-PROTEIN KINASE-RELATED"/>
    <property type="match status" value="1"/>
</dbReference>
<dbReference type="FunFam" id="3.80.10.10:FF:000041">
    <property type="entry name" value="LRR receptor-like serine/threonine-protein kinase ERECTA"/>
    <property type="match status" value="1"/>
</dbReference>
<dbReference type="Gene3D" id="3.30.200.20">
    <property type="entry name" value="Phosphorylase Kinase, domain 1"/>
    <property type="match status" value="1"/>
</dbReference>
<dbReference type="EC" id="2.7.11.1" evidence="2"/>
<dbReference type="InterPro" id="IPR001611">
    <property type="entry name" value="Leu-rich_rpt"/>
</dbReference>
<feature type="binding site" evidence="18">
    <location>
        <position position="884"/>
    </location>
    <ligand>
        <name>ATP</name>
        <dbReference type="ChEBI" id="CHEBI:30616"/>
    </ligand>
</feature>
<dbReference type="OrthoDB" id="1896041at2759"/>
<dbReference type="AlphaFoldDB" id="A0A835M9H4"/>
<dbReference type="SUPFAM" id="SSF56112">
    <property type="entry name" value="Protein kinase-like (PK-like)"/>
    <property type="match status" value="1"/>
</dbReference>
<evidence type="ECO:0000256" key="13">
    <source>
        <dbReference type="ARBA" id="ARBA00022989"/>
    </source>
</evidence>
<gene>
    <name evidence="22" type="ORF">IFM89_011737</name>
</gene>
<feature type="chain" id="PRO_5032673212" description="non-specific serine/threonine protein kinase" evidence="20">
    <location>
        <begin position="29"/>
        <end position="925"/>
    </location>
</feature>
<dbReference type="GO" id="GO:0004674">
    <property type="term" value="F:protein serine/threonine kinase activity"/>
    <property type="evidence" value="ECO:0007669"/>
    <property type="project" value="UniProtKB-KW"/>
</dbReference>
<reference evidence="22 23" key="1">
    <citation type="submission" date="2020-10" db="EMBL/GenBank/DDBJ databases">
        <title>The Coptis chinensis genome and diversification of protoberbering-type alkaloids.</title>
        <authorList>
            <person name="Wang B."/>
            <person name="Shu S."/>
            <person name="Song C."/>
            <person name="Liu Y."/>
        </authorList>
    </citation>
    <scope>NUCLEOTIDE SEQUENCE [LARGE SCALE GENOMIC DNA]</scope>
    <source>
        <strain evidence="22">HL-2020</strain>
        <tissue evidence="22">Leaf</tissue>
    </source>
</reference>
<dbReference type="SUPFAM" id="SSF52058">
    <property type="entry name" value="L domain-like"/>
    <property type="match status" value="2"/>
</dbReference>
<comment type="catalytic activity">
    <reaction evidence="17">
        <text>L-seryl-[protein] + ATP = O-phospho-L-seryl-[protein] + ADP + H(+)</text>
        <dbReference type="Rhea" id="RHEA:17989"/>
        <dbReference type="Rhea" id="RHEA-COMP:9863"/>
        <dbReference type="Rhea" id="RHEA-COMP:11604"/>
        <dbReference type="ChEBI" id="CHEBI:15378"/>
        <dbReference type="ChEBI" id="CHEBI:29999"/>
        <dbReference type="ChEBI" id="CHEBI:30616"/>
        <dbReference type="ChEBI" id="CHEBI:83421"/>
        <dbReference type="ChEBI" id="CHEBI:456216"/>
        <dbReference type="EC" id="2.7.11.1"/>
    </reaction>
</comment>
<dbReference type="GO" id="GO:0006950">
    <property type="term" value="P:response to stress"/>
    <property type="evidence" value="ECO:0007669"/>
    <property type="project" value="UniProtKB-ARBA"/>
</dbReference>
<dbReference type="EMBL" id="JADFTS010000001">
    <property type="protein sequence ID" value="KAF9624563.1"/>
    <property type="molecule type" value="Genomic_DNA"/>
</dbReference>
<evidence type="ECO:0000256" key="7">
    <source>
        <dbReference type="ARBA" id="ARBA00022692"/>
    </source>
</evidence>
<keyword evidence="3" id="KW-1003">Cell membrane</keyword>
<evidence type="ECO:0000256" key="12">
    <source>
        <dbReference type="ARBA" id="ARBA00022840"/>
    </source>
</evidence>
<evidence type="ECO:0000256" key="16">
    <source>
        <dbReference type="ARBA" id="ARBA00047899"/>
    </source>
</evidence>
<proteinExistence type="predicted"/>
<sequence length="925" mass="99195">MPWVFSCSCSGLVLTLLLHFCLVGSVSSDGVDELTLLEFKSSVSDPSGILSSWNSAGSDYCSWYGVSCDLKSRVVSLNITGGGGGGKGGNSEALYCSNFAKFPFFGFGIRRTCSRSNGKLVGKLSPLIGKLTELRVLSMPFNDFDGEIPVEIWGLKNLQVFDFEWNSLSGSLPIGVGSLKGLRVLNLGFNRFVGEIPATLSNCSGLEVLNLAGNQVNGTLPDFVGSFYKLRGLYLSLNRLGGSIPEEIGKNCWSLEHIDLSGNLFVDGIPRALGNCSQLRSLLLFSNLLEDMIPGELGGLQKLEVLDVSRNSLSGPIPSELGKCVELSVLVLSNQYDPLKPIVDLRGGFGPSTAAYDDFNYYVGGIPGELTVLPKLKIIWAPRATLEGEIPSNWGSCENLEMVNLGANMFTGKIPEVFGLCKNLHYLNLSSNKLTGELDVKLPVPCMTMFDASGNHLLGSIPTFNYTSCSLLPAFNAYPDQSSYASSAYSSYFMYKLQTETLLSFSGGSPSFGIFHNFGVNNFTGPLPYLPIAPQRIGKQSYYTFLADENKLSGPLPQNMFDKCNQMNGMVLNVCNNQISGSIPMEIGSMCRNLKLLDVSGNQMTGSVPESFGDIEFLLSLDLSRNRFDGPIPAGLGRIKGLRYLSFAGNNLSGGIPSSLGQLFSLQVLQLSANSLSGEIPKDLVNLKNLTVLLLNNNNLSGQIPSRLTNVTSLSVFNVSYNNLSGSLPSNHNLVECSSYLGNPLLRSCHLSSQSVPPSELPGSGGDSLNYAAPPTEIVSKRSRSTGFTSIEIASITSASAIVSVLLALIVLFLYTRKCIPRSRVGGSERRREVTVFTDIGVPLTFENVVRGTGSFNASNCIGSGGFGATYKAEISPGVLVAIKRLSVGRFQGAQQFHAEIKTLGRTYNEASCSTAKATSTSTVL</sequence>
<evidence type="ECO:0000256" key="11">
    <source>
        <dbReference type="ARBA" id="ARBA00022777"/>
    </source>
</evidence>
<comment type="caution">
    <text evidence="22">The sequence shown here is derived from an EMBL/GenBank/DDBJ whole genome shotgun (WGS) entry which is preliminary data.</text>
</comment>
<evidence type="ECO:0000313" key="23">
    <source>
        <dbReference type="Proteomes" id="UP000631114"/>
    </source>
</evidence>
<feature type="non-terminal residue" evidence="22">
    <location>
        <position position="925"/>
    </location>
</feature>
<evidence type="ECO:0000256" key="9">
    <source>
        <dbReference type="ARBA" id="ARBA00022737"/>
    </source>
</evidence>
<keyword evidence="11" id="KW-0418">Kinase</keyword>
<dbReference type="SMART" id="SM00369">
    <property type="entry name" value="LRR_TYP"/>
    <property type="match status" value="6"/>
</dbReference>
<dbReference type="Proteomes" id="UP000631114">
    <property type="component" value="Unassembled WGS sequence"/>
</dbReference>
<evidence type="ECO:0000256" key="17">
    <source>
        <dbReference type="ARBA" id="ARBA00048679"/>
    </source>
</evidence>
<evidence type="ECO:0000256" key="1">
    <source>
        <dbReference type="ARBA" id="ARBA00004251"/>
    </source>
</evidence>
<evidence type="ECO:0000256" key="3">
    <source>
        <dbReference type="ARBA" id="ARBA00022475"/>
    </source>
</evidence>
<dbReference type="GO" id="GO:0005886">
    <property type="term" value="C:plasma membrane"/>
    <property type="evidence" value="ECO:0007669"/>
    <property type="project" value="UniProtKB-SubCell"/>
</dbReference>
<dbReference type="InterPro" id="IPR050647">
    <property type="entry name" value="Plant_LRR-RLKs"/>
</dbReference>
<evidence type="ECO:0000313" key="22">
    <source>
        <dbReference type="EMBL" id="KAF9624563.1"/>
    </source>
</evidence>
<evidence type="ECO:0000259" key="21">
    <source>
        <dbReference type="Pfam" id="PF08263"/>
    </source>
</evidence>
<keyword evidence="7 19" id="KW-0812">Transmembrane</keyword>
<dbReference type="Pfam" id="PF00560">
    <property type="entry name" value="LRR_1"/>
    <property type="match status" value="11"/>
</dbReference>
<evidence type="ECO:0000256" key="14">
    <source>
        <dbReference type="ARBA" id="ARBA00023136"/>
    </source>
</evidence>
<name>A0A835M9H4_9MAGN</name>
<accession>A0A835M9H4</accession>
<keyword evidence="6" id="KW-0808">Transferase</keyword>
<comment type="subcellular location">
    <subcellularLocation>
        <location evidence="1">Cell membrane</location>
        <topology evidence="1">Single-pass type I membrane protein</topology>
    </subcellularLocation>
</comment>
<dbReference type="InterPro" id="IPR032675">
    <property type="entry name" value="LRR_dom_sf"/>
</dbReference>
<feature type="signal peptide" evidence="20">
    <location>
        <begin position="1"/>
        <end position="28"/>
    </location>
</feature>
<evidence type="ECO:0000256" key="6">
    <source>
        <dbReference type="ARBA" id="ARBA00022679"/>
    </source>
</evidence>
<dbReference type="FunFam" id="3.30.200.20:FF:000260">
    <property type="entry name" value="LRR receptor-like serine/threonine-protein kinase RPK2"/>
    <property type="match status" value="1"/>
</dbReference>
<keyword evidence="12 18" id="KW-0067">ATP-binding</keyword>
<keyword evidence="23" id="KW-1185">Reference proteome</keyword>